<dbReference type="PANTHER" id="PTHR14554">
    <property type="entry name" value="GENE, 49416-RELATED"/>
    <property type="match status" value="1"/>
</dbReference>
<gene>
    <name evidence="3" type="primary">LOC107522803</name>
</gene>
<sequence>MVIIIITTTRLQQQGKQTRGKNGLQEQWIHDAGTEPSNNPGAKKKKINRPQMELKKLFKCHHPRMLNREQRLKHLLVRAVMDAGLTTGHHHKKRASSARANITLSGKKRRKLLQQIRLSHKEKTSMEVEPPLKPGRTNESQPKRQKKTKVPHSNPPGHRHGRP</sequence>
<accession>A0ABM3YJ15</accession>
<dbReference type="RefSeq" id="XP_060061066.1">
    <property type="nucleotide sequence ID" value="XM_060205083.1"/>
</dbReference>
<dbReference type="InterPro" id="IPR037691">
    <property type="entry name" value="C11orf98"/>
</dbReference>
<dbReference type="GeneID" id="107522803"/>
<evidence type="ECO:0000256" key="1">
    <source>
        <dbReference type="SAM" id="MobiDB-lite"/>
    </source>
</evidence>
<dbReference type="Pfam" id="PF17719">
    <property type="entry name" value="DUF5564"/>
    <property type="match status" value="1"/>
</dbReference>
<feature type="region of interest" description="Disordered" evidence="1">
    <location>
        <begin position="118"/>
        <end position="163"/>
    </location>
</feature>
<evidence type="ECO:0000313" key="3">
    <source>
        <dbReference type="RefSeq" id="XP_060061066.1"/>
    </source>
</evidence>
<keyword evidence="2" id="KW-1185">Reference proteome</keyword>
<protein>
    <submittedName>
        <fullName evidence="3">Uncharacterized protein C11orf98-like</fullName>
    </submittedName>
</protein>
<reference evidence="3" key="1">
    <citation type="submission" date="2025-08" db="UniProtKB">
        <authorList>
            <consortium name="RefSeq"/>
        </authorList>
    </citation>
    <scope>IDENTIFICATION</scope>
</reference>
<organism evidence="2 3">
    <name type="scientific">Erinaceus europaeus</name>
    <name type="common">Western European hedgehog</name>
    <dbReference type="NCBI Taxonomy" id="9365"/>
    <lineage>
        <taxon>Eukaryota</taxon>
        <taxon>Metazoa</taxon>
        <taxon>Chordata</taxon>
        <taxon>Craniata</taxon>
        <taxon>Vertebrata</taxon>
        <taxon>Euteleostomi</taxon>
        <taxon>Mammalia</taxon>
        <taxon>Eutheria</taxon>
        <taxon>Laurasiatheria</taxon>
        <taxon>Eulipotyphla</taxon>
        <taxon>Erinaceidae</taxon>
        <taxon>Erinaceinae</taxon>
        <taxon>Erinaceus</taxon>
    </lineage>
</organism>
<dbReference type="PANTHER" id="PTHR14554:SF1">
    <property type="entry name" value="CHROMOSOME 11 OPEN READING FRAME 98"/>
    <property type="match status" value="1"/>
</dbReference>
<dbReference type="Proteomes" id="UP001652624">
    <property type="component" value="Chromosome 13"/>
</dbReference>
<proteinExistence type="predicted"/>
<evidence type="ECO:0000313" key="2">
    <source>
        <dbReference type="Proteomes" id="UP001652624"/>
    </source>
</evidence>
<name>A0ABM3YJ15_ERIEU</name>